<sequence>MSLLADRIDALLPQTQCQRCGYPACRPYAEAVAEGTAGINQCPPGGDEGIAALAELTGRPVTAMNPANGAPITQSFVAVIDEPVCIGCTKCIQVCPTDAILGASQRMHSVIAAECSGCELCIPACPVDCIAMVEAPQLSMPARAPQFRRRYEQRERRLARLAEQRRSSHEQRKAMLKARASAGDPSEAPALDPVARALAAARAKAAKPQ</sequence>
<dbReference type="Proteomes" id="UP000238220">
    <property type="component" value="Unassembled WGS sequence"/>
</dbReference>
<feature type="domain" description="4Fe-4S" evidence="14">
    <location>
        <begin position="1"/>
        <end position="59"/>
    </location>
</feature>
<dbReference type="PROSITE" id="PS00198">
    <property type="entry name" value="4FE4S_FER_1"/>
    <property type="match status" value="2"/>
</dbReference>
<evidence type="ECO:0000256" key="4">
    <source>
        <dbReference type="ARBA" id="ARBA00022519"/>
    </source>
</evidence>
<proteinExistence type="predicted"/>
<evidence type="ECO:0000256" key="7">
    <source>
        <dbReference type="ARBA" id="ARBA00022967"/>
    </source>
</evidence>
<dbReference type="AlphaFoldDB" id="A0A2S5THK2"/>
<dbReference type="Pfam" id="PF04060">
    <property type="entry name" value="FeS"/>
    <property type="match status" value="1"/>
</dbReference>
<feature type="domain" description="4Fe-4S ferredoxin-type" evidence="13">
    <location>
        <begin position="76"/>
        <end position="106"/>
    </location>
</feature>
<dbReference type="SUPFAM" id="SSF54862">
    <property type="entry name" value="4Fe-4S ferredoxins"/>
    <property type="match status" value="1"/>
</dbReference>
<keyword evidence="9" id="KW-0408">Iron</keyword>
<keyword evidence="6" id="KW-0677">Repeat</keyword>
<dbReference type="GO" id="GO:0009055">
    <property type="term" value="F:electron transfer activity"/>
    <property type="evidence" value="ECO:0007669"/>
    <property type="project" value="InterPro"/>
</dbReference>
<accession>A0A2S5THK2</accession>
<gene>
    <name evidence="15" type="ORF">C3942_06740</name>
</gene>
<evidence type="ECO:0000256" key="3">
    <source>
        <dbReference type="ARBA" id="ARBA00022485"/>
    </source>
</evidence>
<dbReference type="GO" id="GO:0051539">
    <property type="term" value="F:4 iron, 4 sulfur cluster binding"/>
    <property type="evidence" value="ECO:0007669"/>
    <property type="project" value="UniProtKB-KW"/>
</dbReference>
<dbReference type="OrthoDB" id="9789936at2"/>
<dbReference type="InterPro" id="IPR017900">
    <property type="entry name" value="4Fe4S_Fe_S_CS"/>
</dbReference>
<evidence type="ECO:0000313" key="15">
    <source>
        <dbReference type="EMBL" id="PPE74459.1"/>
    </source>
</evidence>
<keyword evidence="16" id="KW-1185">Reference proteome</keyword>
<keyword evidence="11" id="KW-0472">Membrane</keyword>
<keyword evidence="2" id="KW-1003">Cell membrane</keyword>
<dbReference type="PROSITE" id="PS51656">
    <property type="entry name" value="4FE4S"/>
    <property type="match status" value="1"/>
</dbReference>
<evidence type="ECO:0000256" key="8">
    <source>
        <dbReference type="ARBA" id="ARBA00022982"/>
    </source>
</evidence>
<dbReference type="Gene3D" id="3.30.70.20">
    <property type="match status" value="1"/>
</dbReference>
<evidence type="ECO:0000256" key="9">
    <source>
        <dbReference type="ARBA" id="ARBA00023004"/>
    </source>
</evidence>
<evidence type="ECO:0000256" key="10">
    <source>
        <dbReference type="ARBA" id="ARBA00023014"/>
    </source>
</evidence>
<evidence type="ECO:0000313" key="16">
    <source>
        <dbReference type="Proteomes" id="UP000238220"/>
    </source>
</evidence>
<dbReference type="PANTHER" id="PTHR42859">
    <property type="entry name" value="OXIDOREDUCTASE"/>
    <property type="match status" value="1"/>
</dbReference>
<organism evidence="15 16">
    <name type="scientific">Solimonas fluminis</name>
    <dbReference type="NCBI Taxonomy" id="2086571"/>
    <lineage>
        <taxon>Bacteria</taxon>
        <taxon>Pseudomonadati</taxon>
        <taxon>Pseudomonadota</taxon>
        <taxon>Gammaproteobacteria</taxon>
        <taxon>Nevskiales</taxon>
        <taxon>Nevskiaceae</taxon>
        <taxon>Solimonas</taxon>
    </lineage>
</organism>
<keyword evidence="4" id="KW-0997">Cell inner membrane</keyword>
<evidence type="ECO:0000256" key="6">
    <source>
        <dbReference type="ARBA" id="ARBA00022737"/>
    </source>
</evidence>
<feature type="region of interest" description="Disordered" evidence="12">
    <location>
        <begin position="162"/>
        <end position="193"/>
    </location>
</feature>
<dbReference type="GO" id="GO:0046872">
    <property type="term" value="F:metal ion binding"/>
    <property type="evidence" value="ECO:0007669"/>
    <property type="project" value="UniProtKB-KW"/>
</dbReference>
<dbReference type="InterPro" id="IPR050294">
    <property type="entry name" value="RnfB_subfamily"/>
</dbReference>
<evidence type="ECO:0000256" key="11">
    <source>
        <dbReference type="ARBA" id="ARBA00023136"/>
    </source>
</evidence>
<reference evidence="15 16" key="1">
    <citation type="submission" date="2018-02" db="EMBL/GenBank/DDBJ databases">
        <title>Genome sequencing of Solimonas sp. HR-BB.</title>
        <authorList>
            <person name="Lee Y."/>
            <person name="Jeon C.O."/>
        </authorList>
    </citation>
    <scope>NUCLEOTIDE SEQUENCE [LARGE SCALE GENOMIC DNA]</scope>
    <source>
        <strain evidence="15 16">HR-BB</strain>
    </source>
</reference>
<dbReference type="InterPro" id="IPR010207">
    <property type="entry name" value="Elect_transpt_cplx_RnfB/RsxB"/>
</dbReference>
<dbReference type="Pfam" id="PF14697">
    <property type="entry name" value="Fer4_21"/>
    <property type="match status" value="1"/>
</dbReference>
<keyword evidence="7" id="KW-1278">Translocase</keyword>
<dbReference type="NCBIfam" id="TIGR01944">
    <property type="entry name" value="rnfB"/>
    <property type="match status" value="1"/>
</dbReference>
<name>A0A2S5THK2_9GAMM</name>
<comment type="caution">
    <text evidence="15">The sequence shown here is derived from an EMBL/GenBank/DDBJ whole genome shotgun (WGS) entry which is preliminary data.</text>
</comment>
<keyword evidence="10" id="KW-0411">Iron-sulfur</keyword>
<protein>
    <submittedName>
        <fullName evidence="15">Electron transporter RnfB</fullName>
    </submittedName>
</protein>
<feature type="domain" description="4Fe-4S ferredoxin-type" evidence="13">
    <location>
        <begin position="107"/>
        <end position="135"/>
    </location>
</feature>
<evidence type="ECO:0000259" key="14">
    <source>
        <dbReference type="PROSITE" id="PS51656"/>
    </source>
</evidence>
<dbReference type="PROSITE" id="PS51379">
    <property type="entry name" value="4FE4S_FER_2"/>
    <property type="match status" value="2"/>
</dbReference>
<evidence type="ECO:0000256" key="12">
    <source>
        <dbReference type="SAM" id="MobiDB-lite"/>
    </source>
</evidence>
<evidence type="ECO:0000259" key="13">
    <source>
        <dbReference type="PROSITE" id="PS51379"/>
    </source>
</evidence>
<evidence type="ECO:0000256" key="2">
    <source>
        <dbReference type="ARBA" id="ARBA00022475"/>
    </source>
</evidence>
<keyword evidence="8" id="KW-0249">Electron transport</keyword>
<dbReference type="Gene3D" id="1.10.15.40">
    <property type="entry name" value="Electron transport complex subunit B, putative Fe-S cluster"/>
    <property type="match status" value="1"/>
</dbReference>
<evidence type="ECO:0000256" key="1">
    <source>
        <dbReference type="ARBA" id="ARBA00022448"/>
    </source>
</evidence>
<dbReference type="InterPro" id="IPR007202">
    <property type="entry name" value="4Fe-4S_dom"/>
</dbReference>
<feature type="compositionally biased region" description="Basic and acidic residues" evidence="12">
    <location>
        <begin position="162"/>
        <end position="173"/>
    </location>
</feature>
<dbReference type="InterPro" id="IPR017896">
    <property type="entry name" value="4Fe4S_Fe-S-bd"/>
</dbReference>
<keyword evidence="1" id="KW-0813">Transport</keyword>
<dbReference type="EMBL" id="PSNW01000003">
    <property type="protein sequence ID" value="PPE74459.1"/>
    <property type="molecule type" value="Genomic_DNA"/>
</dbReference>
<dbReference type="PANTHER" id="PTHR42859:SF3">
    <property type="entry name" value="ION-TRANSLOCATING OXIDOREDUCTASE COMPLEX SUBUNIT B"/>
    <property type="match status" value="1"/>
</dbReference>
<keyword evidence="5" id="KW-0479">Metal-binding</keyword>
<evidence type="ECO:0000256" key="5">
    <source>
        <dbReference type="ARBA" id="ARBA00022723"/>
    </source>
</evidence>
<keyword evidence="3" id="KW-0004">4Fe-4S</keyword>